<protein>
    <submittedName>
        <fullName evidence="5">LacI family transcriptional regulator</fullName>
    </submittedName>
</protein>
<dbReference type="KEGG" id="ail:FLP10_04435"/>
<accession>A0A5C1YCJ5</accession>
<gene>
    <name evidence="5" type="ORF">FLP10_04435</name>
</gene>
<dbReference type="PROSITE" id="PS00356">
    <property type="entry name" value="HTH_LACI_1"/>
    <property type="match status" value="1"/>
</dbReference>
<dbReference type="InterPro" id="IPR046335">
    <property type="entry name" value="LacI/GalR-like_sensor"/>
</dbReference>
<dbReference type="InterPro" id="IPR028082">
    <property type="entry name" value="Peripla_BP_I"/>
</dbReference>
<proteinExistence type="predicted"/>
<dbReference type="PANTHER" id="PTHR30146">
    <property type="entry name" value="LACI-RELATED TRANSCRIPTIONAL REPRESSOR"/>
    <property type="match status" value="1"/>
</dbReference>
<evidence type="ECO:0000256" key="1">
    <source>
        <dbReference type="ARBA" id="ARBA00023015"/>
    </source>
</evidence>
<keyword evidence="1" id="KW-0805">Transcription regulation</keyword>
<dbReference type="Proteomes" id="UP000324678">
    <property type="component" value="Chromosome"/>
</dbReference>
<dbReference type="InterPro" id="IPR000843">
    <property type="entry name" value="HTH_LacI"/>
</dbReference>
<evidence type="ECO:0000313" key="6">
    <source>
        <dbReference type="Proteomes" id="UP000324678"/>
    </source>
</evidence>
<evidence type="ECO:0000259" key="4">
    <source>
        <dbReference type="PROSITE" id="PS50932"/>
    </source>
</evidence>
<dbReference type="InterPro" id="IPR010982">
    <property type="entry name" value="Lambda_DNA-bd_dom_sf"/>
</dbReference>
<evidence type="ECO:0000256" key="3">
    <source>
        <dbReference type="ARBA" id="ARBA00023163"/>
    </source>
</evidence>
<evidence type="ECO:0000256" key="2">
    <source>
        <dbReference type="ARBA" id="ARBA00023125"/>
    </source>
</evidence>
<sequence length="354" mass="36993">MTDGTRSTPATLHDVAREAGVSLATASRALNGSTRKVNEEYRTRVLAAAARLDYSPNLSAQAVARGASTTVALLVADIADPYFSSIAAGVVAEADLERLIVTMAATERDPERELELVRALRGQRPRVMILASSRRTDEPTDGPLAEELAAYERAGGRVVLISRNEYALRTVLLDNRAGAAALATALAGLGYRRFAVVTAGEGLRTAGDRLAGFRDGLAAAGIELRDTDVVRGEFTRDGGYAATTALLERGLNGVEVVFAVNDVMAVGALSAIRDAGLEPGADLAVAGFDDIATVRDVTPPLTTVRVPLEQIGRRALRLALDDADASGPASPATAPDAVPTEVVIRASTPGPRTR</sequence>
<dbReference type="SUPFAM" id="SSF47413">
    <property type="entry name" value="lambda repressor-like DNA-binding domains"/>
    <property type="match status" value="1"/>
</dbReference>
<dbReference type="Gene3D" id="3.40.50.2300">
    <property type="match status" value="2"/>
</dbReference>
<dbReference type="SUPFAM" id="SSF53822">
    <property type="entry name" value="Periplasmic binding protein-like I"/>
    <property type="match status" value="1"/>
</dbReference>
<dbReference type="PRINTS" id="PR00036">
    <property type="entry name" value="HTHLACI"/>
</dbReference>
<organism evidence="5 6">
    <name type="scientific">Agromyces intestinalis</name>
    <dbReference type="NCBI Taxonomy" id="2592652"/>
    <lineage>
        <taxon>Bacteria</taxon>
        <taxon>Bacillati</taxon>
        <taxon>Actinomycetota</taxon>
        <taxon>Actinomycetes</taxon>
        <taxon>Micrococcales</taxon>
        <taxon>Microbacteriaceae</taxon>
        <taxon>Agromyces</taxon>
    </lineage>
</organism>
<keyword evidence="3" id="KW-0804">Transcription</keyword>
<dbReference type="Pfam" id="PF13377">
    <property type="entry name" value="Peripla_BP_3"/>
    <property type="match status" value="1"/>
</dbReference>
<dbReference type="SMART" id="SM00354">
    <property type="entry name" value="HTH_LACI"/>
    <property type="match status" value="1"/>
</dbReference>
<dbReference type="GO" id="GO:0003700">
    <property type="term" value="F:DNA-binding transcription factor activity"/>
    <property type="evidence" value="ECO:0007669"/>
    <property type="project" value="TreeGrafter"/>
</dbReference>
<dbReference type="Gene3D" id="1.10.260.40">
    <property type="entry name" value="lambda repressor-like DNA-binding domains"/>
    <property type="match status" value="1"/>
</dbReference>
<name>A0A5C1YCJ5_9MICO</name>
<dbReference type="GO" id="GO:0000976">
    <property type="term" value="F:transcription cis-regulatory region binding"/>
    <property type="evidence" value="ECO:0007669"/>
    <property type="project" value="TreeGrafter"/>
</dbReference>
<dbReference type="Pfam" id="PF00356">
    <property type="entry name" value="LacI"/>
    <property type="match status" value="1"/>
</dbReference>
<evidence type="ECO:0000313" key="5">
    <source>
        <dbReference type="EMBL" id="QEO13751.1"/>
    </source>
</evidence>
<dbReference type="OrthoDB" id="3226810at2"/>
<dbReference type="AlphaFoldDB" id="A0A5C1YCJ5"/>
<keyword evidence="6" id="KW-1185">Reference proteome</keyword>
<keyword evidence="2" id="KW-0238">DNA-binding</keyword>
<dbReference type="PROSITE" id="PS50932">
    <property type="entry name" value="HTH_LACI_2"/>
    <property type="match status" value="1"/>
</dbReference>
<dbReference type="EMBL" id="CP043505">
    <property type="protein sequence ID" value="QEO13751.1"/>
    <property type="molecule type" value="Genomic_DNA"/>
</dbReference>
<dbReference type="PANTHER" id="PTHR30146:SF109">
    <property type="entry name" value="HTH-TYPE TRANSCRIPTIONAL REGULATOR GALS"/>
    <property type="match status" value="1"/>
</dbReference>
<dbReference type="RefSeq" id="WP_149159774.1">
    <property type="nucleotide sequence ID" value="NZ_CP043505.1"/>
</dbReference>
<dbReference type="CDD" id="cd01392">
    <property type="entry name" value="HTH_LacI"/>
    <property type="match status" value="1"/>
</dbReference>
<dbReference type="CDD" id="cd06267">
    <property type="entry name" value="PBP1_LacI_sugar_binding-like"/>
    <property type="match status" value="1"/>
</dbReference>
<reference evidence="5 6" key="1">
    <citation type="submission" date="2019-09" db="EMBL/GenBank/DDBJ databases">
        <title>Genome sequencing of strain KACC 19306.</title>
        <authorList>
            <person name="Heo J."/>
            <person name="Kim S.-J."/>
            <person name="Kim J.-S."/>
            <person name="Hong S.-B."/>
            <person name="Kwon S.-W."/>
        </authorList>
    </citation>
    <scope>NUCLEOTIDE SEQUENCE [LARGE SCALE GENOMIC DNA]</scope>
    <source>
        <strain evidence="5 6">KACC 19306</strain>
    </source>
</reference>
<feature type="domain" description="HTH lacI-type" evidence="4">
    <location>
        <begin position="10"/>
        <end position="65"/>
    </location>
</feature>